<dbReference type="SUPFAM" id="SSF55298">
    <property type="entry name" value="YjgF-like"/>
    <property type="match status" value="1"/>
</dbReference>
<organism evidence="3 4">
    <name type="scientific">Psychrobacter cryohalolentis (strain ATCC BAA-1226 / DSM 17306 / VKM B-2378 / K5)</name>
    <dbReference type="NCBI Taxonomy" id="335284"/>
    <lineage>
        <taxon>Bacteria</taxon>
        <taxon>Pseudomonadati</taxon>
        <taxon>Pseudomonadota</taxon>
        <taxon>Gammaproteobacteria</taxon>
        <taxon>Moraxellales</taxon>
        <taxon>Moraxellaceae</taxon>
        <taxon>Psychrobacter</taxon>
    </lineage>
</organism>
<dbReference type="Gene3D" id="3.30.1330.40">
    <property type="entry name" value="RutC-like"/>
    <property type="match status" value="1"/>
</dbReference>
<comment type="similarity">
    <text evidence="1">Belongs to the RutC family.</text>
</comment>
<dbReference type="eggNOG" id="COG0251">
    <property type="taxonomic scope" value="Bacteria"/>
</dbReference>
<dbReference type="RefSeq" id="WP_011512622.1">
    <property type="nucleotide sequence ID" value="NC_007969.1"/>
</dbReference>
<evidence type="ECO:0000313" key="4">
    <source>
        <dbReference type="Proteomes" id="UP000002425"/>
    </source>
</evidence>
<dbReference type="HOGENOM" id="CLU_100715_7_3_6"/>
<feature type="chain" id="PRO_5004196024" evidence="2">
    <location>
        <begin position="37"/>
        <end position="173"/>
    </location>
</feature>
<feature type="signal peptide" evidence="2">
    <location>
        <begin position="1"/>
        <end position="36"/>
    </location>
</feature>
<dbReference type="GO" id="GO:0019239">
    <property type="term" value="F:deaminase activity"/>
    <property type="evidence" value="ECO:0007669"/>
    <property type="project" value="TreeGrafter"/>
</dbReference>
<reference evidence="3" key="1">
    <citation type="submission" date="2006-03" db="EMBL/GenBank/DDBJ databases">
        <title>Complete sequence of chromosome of Psychrobacter cryohalolentis K5.</title>
        <authorList>
            <consortium name="US DOE Joint Genome Institute"/>
            <person name="Copeland A."/>
            <person name="Lucas S."/>
            <person name="Lapidus A."/>
            <person name="Barry K."/>
            <person name="Detter J.C."/>
            <person name="Glavina del Rio T."/>
            <person name="Hammon N."/>
            <person name="Israni S."/>
            <person name="Dalin E."/>
            <person name="Tice H."/>
            <person name="Pitluck S."/>
            <person name="Brettin T."/>
            <person name="Bruce D."/>
            <person name="Han C."/>
            <person name="Tapia R."/>
            <person name="Sims D.R."/>
            <person name="Gilna P."/>
            <person name="Schmutz J."/>
            <person name="Larimer F."/>
            <person name="Land M."/>
            <person name="Hauser L."/>
            <person name="Kyrpides N."/>
            <person name="Kim E."/>
            <person name="Richardson P."/>
        </authorList>
    </citation>
    <scope>NUCLEOTIDE SEQUENCE</scope>
    <source>
        <strain evidence="3">K5</strain>
    </source>
</reference>
<accession>Q1QE69</accession>
<evidence type="ECO:0000313" key="3">
    <source>
        <dbReference type="EMBL" id="ABE74034.1"/>
    </source>
</evidence>
<evidence type="ECO:0000256" key="1">
    <source>
        <dbReference type="ARBA" id="ARBA00010552"/>
    </source>
</evidence>
<proteinExistence type="inferred from homology"/>
<name>Q1QE69_PSYCK</name>
<dbReference type="Pfam" id="PF01042">
    <property type="entry name" value="Ribonuc_L-PSP"/>
    <property type="match status" value="1"/>
</dbReference>
<keyword evidence="2" id="KW-0732">Signal</keyword>
<gene>
    <name evidence="3" type="ordered locus">Pcryo_0250</name>
</gene>
<dbReference type="InterPro" id="IPR035959">
    <property type="entry name" value="RutC-like_sf"/>
</dbReference>
<dbReference type="FunFam" id="3.30.1330.40:FF:000001">
    <property type="entry name" value="L-PSP family endoribonuclease"/>
    <property type="match status" value="1"/>
</dbReference>
<sequence>MSKMISKAISKTALTNLSKAFLISICALGFTVSATAAPEKTSTHTHHGATITKSSPVFLGDGGNYPFSEAVRVGDTLYMSGQIGFKDGKLVKGGVKAEAKQTMDNINTTLLKYGYQKSDIVKCMVMLTDMDDFNDFNKIYKAELAKPYPVRSAFGVAELAAGASVEVECIAVK</sequence>
<dbReference type="KEGG" id="pcr:Pcryo_0250"/>
<dbReference type="PANTHER" id="PTHR11803">
    <property type="entry name" value="2-IMINOBUTANOATE/2-IMINOPROPANOATE DEAMINASE RIDA"/>
    <property type="match status" value="1"/>
</dbReference>
<dbReference type="PANTHER" id="PTHR11803:SF39">
    <property type="entry name" value="2-IMINOBUTANOATE_2-IMINOPROPANOATE DEAMINASE"/>
    <property type="match status" value="1"/>
</dbReference>
<dbReference type="EMBL" id="CP000323">
    <property type="protein sequence ID" value="ABE74034.1"/>
    <property type="molecule type" value="Genomic_DNA"/>
</dbReference>
<dbReference type="Proteomes" id="UP000002425">
    <property type="component" value="Chromosome"/>
</dbReference>
<dbReference type="CDD" id="cd00448">
    <property type="entry name" value="YjgF_YER057c_UK114_family"/>
    <property type="match status" value="1"/>
</dbReference>
<keyword evidence="4" id="KW-1185">Reference proteome</keyword>
<protein>
    <submittedName>
        <fullName evidence="3">Endoribonuclease L-PSP</fullName>
    </submittedName>
</protein>
<dbReference type="InterPro" id="IPR006175">
    <property type="entry name" value="YjgF/YER057c/UK114"/>
</dbReference>
<evidence type="ECO:0000256" key="2">
    <source>
        <dbReference type="SAM" id="SignalP"/>
    </source>
</evidence>
<dbReference type="GO" id="GO:0005829">
    <property type="term" value="C:cytosol"/>
    <property type="evidence" value="ECO:0007669"/>
    <property type="project" value="TreeGrafter"/>
</dbReference>
<dbReference type="AlphaFoldDB" id="Q1QE69"/>